<proteinExistence type="predicted"/>
<dbReference type="Proteomes" id="UP000683310">
    <property type="component" value="Chromosome"/>
</dbReference>
<protein>
    <submittedName>
        <fullName evidence="1">Uncharacterized protein</fullName>
    </submittedName>
</protein>
<dbReference type="EMBL" id="CP074371">
    <property type="protein sequence ID" value="QVI19058.1"/>
    <property type="molecule type" value="Genomic_DNA"/>
</dbReference>
<organism evidence="1 2">
    <name type="scientific">Nocardia tengchongensis</name>
    <dbReference type="NCBI Taxonomy" id="2055889"/>
    <lineage>
        <taxon>Bacteria</taxon>
        <taxon>Bacillati</taxon>
        <taxon>Actinomycetota</taxon>
        <taxon>Actinomycetes</taxon>
        <taxon>Mycobacteriales</taxon>
        <taxon>Nocardiaceae</taxon>
        <taxon>Nocardia</taxon>
    </lineage>
</organism>
<name>A0ABX8CJP8_9NOCA</name>
<accession>A0ABX8CJP8</accession>
<reference evidence="1 2" key="1">
    <citation type="submission" date="2021-04" db="EMBL/GenBank/DDBJ databases">
        <title>Nocardia tengchongensis.</title>
        <authorList>
            <person name="Zhuang k."/>
            <person name="Ran Y."/>
            <person name="Li W."/>
        </authorList>
    </citation>
    <scope>NUCLEOTIDE SEQUENCE [LARGE SCALE GENOMIC DNA]</scope>
    <source>
        <strain evidence="1 2">CFH S0057</strain>
    </source>
</reference>
<sequence length="337" mass="37193">MTSRHLALHATLPERYNRFDLLGSTIDHTGRLLALLVDHAQDGSSGLPWRRQGPWSPPIPRFDAMAVICDGDDVHEIPLQGLDQWFSEIDTLGDGVILGAPRIPLADYVRAEQQSTPATEVALIRNVQTFDGDGNPLGALYAGDGIEQLLTDPSGRIWISYFDEANYRFVNSDGTWSCSSGPGLARWDDPGSDPWFARNTTGTAVSWVDCCALNVGRSLVHACPYTDFPLVEIDACGVRSVTPNPVTGCHALAVSGSTFAFLDHRRRGDAVVWQIRRASRQGTEITETSRETLLLPGGRPPTRWARGRIGRDANLWIHEDGNPRQWYRYEIEDGDAS</sequence>
<evidence type="ECO:0000313" key="1">
    <source>
        <dbReference type="EMBL" id="QVI19058.1"/>
    </source>
</evidence>
<keyword evidence="2" id="KW-1185">Reference proteome</keyword>
<evidence type="ECO:0000313" key="2">
    <source>
        <dbReference type="Proteomes" id="UP000683310"/>
    </source>
</evidence>
<dbReference type="RefSeq" id="WP_213555094.1">
    <property type="nucleotide sequence ID" value="NZ_JBHZDI010000034.1"/>
</dbReference>
<gene>
    <name evidence="1" type="ORF">KHQ06_21580</name>
</gene>